<dbReference type="AlphaFoldDB" id="A0A5J5DW29"/>
<name>A0A5J5DW29_9BIFI</name>
<dbReference type="RefSeq" id="WP_150355064.1">
    <property type="nucleotide sequence ID" value="NZ_RZNZ01000007.1"/>
</dbReference>
<evidence type="ECO:0000313" key="2">
    <source>
        <dbReference type="EMBL" id="KAA8821057.1"/>
    </source>
</evidence>
<evidence type="ECO:0000313" key="1">
    <source>
        <dbReference type="EMBL" id="KAA8820768.1"/>
    </source>
</evidence>
<dbReference type="Proteomes" id="UP000345527">
    <property type="component" value="Unassembled WGS sequence"/>
</dbReference>
<evidence type="ECO:0000313" key="3">
    <source>
        <dbReference type="Proteomes" id="UP000345527"/>
    </source>
</evidence>
<proteinExistence type="predicted"/>
<dbReference type="EMBL" id="RZNZ01000007">
    <property type="protein sequence ID" value="KAA8820768.1"/>
    <property type="molecule type" value="Genomic_DNA"/>
</dbReference>
<dbReference type="EMBL" id="RZOA01000035">
    <property type="protein sequence ID" value="KAA8821057.1"/>
    <property type="molecule type" value="Genomic_DNA"/>
</dbReference>
<protein>
    <submittedName>
        <fullName evidence="2">Uncharacterized protein</fullName>
    </submittedName>
</protein>
<organism evidence="2 3">
    <name type="scientific">Bifidobacterium vespertilionis</name>
    <dbReference type="NCBI Taxonomy" id="2562524"/>
    <lineage>
        <taxon>Bacteria</taxon>
        <taxon>Bacillati</taxon>
        <taxon>Actinomycetota</taxon>
        <taxon>Actinomycetes</taxon>
        <taxon>Bifidobacteriales</taxon>
        <taxon>Bifidobacteriaceae</taxon>
        <taxon>Bifidobacterium</taxon>
    </lineage>
</organism>
<reference evidence="3 4" key="1">
    <citation type="journal article" date="2019" name="Syst. Appl. Microbiol.">
        <title>Characterization of Bifidobacterium species in feaces of the Egyptian fruit bat: Description of B. vespertilionis sp. nov. and B. rousetti sp. nov.</title>
        <authorList>
            <person name="Modesto M."/>
            <person name="Satti M."/>
            <person name="Watanabe K."/>
            <person name="Puglisi E."/>
            <person name="Morelli L."/>
            <person name="Huang C.-H."/>
            <person name="Liou J.-S."/>
            <person name="Miyashita M."/>
            <person name="Tamura T."/>
            <person name="Saito S."/>
            <person name="Mori K."/>
            <person name="Huang L."/>
            <person name="Sciavilla P."/>
            <person name="Sandri C."/>
            <person name="Spiezio C."/>
            <person name="Vitali F."/>
            <person name="Cavalieri D."/>
            <person name="Perpetuini G."/>
            <person name="Tofalo R."/>
            <person name="Bonetti A."/>
            <person name="Arita M."/>
            <person name="Mattarelli P."/>
        </authorList>
    </citation>
    <scope>NUCLEOTIDE SEQUENCE [LARGE SCALE GENOMIC DNA]</scope>
    <source>
        <strain evidence="1 4">RST16</strain>
        <strain evidence="2 3">RST8</strain>
    </source>
</reference>
<sequence>MTEQFSGKQVLSLSMSLVKSGRIRRLNGLDAFCAEYPGTATMVIGSHETPLEDFLLGNVPLFA</sequence>
<comment type="caution">
    <text evidence="2">The sequence shown here is derived from an EMBL/GenBank/DDBJ whole genome shotgun (WGS) entry which is preliminary data.</text>
</comment>
<dbReference type="Proteomes" id="UP000374630">
    <property type="component" value="Unassembled WGS sequence"/>
</dbReference>
<evidence type="ECO:0000313" key="4">
    <source>
        <dbReference type="Proteomes" id="UP000374630"/>
    </source>
</evidence>
<accession>A0A5J5DW29</accession>
<gene>
    <name evidence="2" type="ORF">EM848_11455</name>
    <name evidence="1" type="ORF">EMO90_06190</name>
</gene>
<dbReference type="OrthoDB" id="128089at2"/>
<keyword evidence="4" id="KW-1185">Reference proteome</keyword>